<dbReference type="Pfam" id="PF01812">
    <property type="entry name" value="5-FTHF_cyc-lig"/>
    <property type="match status" value="1"/>
</dbReference>
<feature type="binding site" evidence="4">
    <location>
        <position position="68"/>
    </location>
    <ligand>
        <name>substrate</name>
    </ligand>
</feature>
<keyword evidence="2 4" id="KW-0547">Nucleotide-binding</keyword>
<proteinExistence type="inferred from homology"/>
<comment type="similarity">
    <text evidence="1 5">Belongs to the 5-formyltetrahydrofolate cyclo-ligase family.</text>
</comment>
<keyword evidence="5" id="KW-0460">Magnesium</keyword>
<evidence type="ECO:0000313" key="7">
    <source>
        <dbReference type="Proteomes" id="UP000252182"/>
    </source>
</evidence>
<evidence type="ECO:0000256" key="4">
    <source>
        <dbReference type="PIRSR" id="PIRSR006806-1"/>
    </source>
</evidence>
<comment type="catalytic activity">
    <reaction evidence="5">
        <text>(6S)-5-formyl-5,6,7,8-tetrahydrofolate + ATP = (6R)-5,10-methenyltetrahydrofolate + ADP + phosphate</text>
        <dbReference type="Rhea" id="RHEA:10488"/>
        <dbReference type="ChEBI" id="CHEBI:30616"/>
        <dbReference type="ChEBI" id="CHEBI:43474"/>
        <dbReference type="ChEBI" id="CHEBI:57455"/>
        <dbReference type="ChEBI" id="CHEBI:57457"/>
        <dbReference type="ChEBI" id="CHEBI:456216"/>
        <dbReference type="EC" id="6.3.3.2"/>
    </reaction>
</comment>
<dbReference type="PANTHER" id="PTHR23407:SF1">
    <property type="entry name" value="5-FORMYLTETRAHYDROFOLATE CYCLO-LIGASE"/>
    <property type="match status" value="1"/>
</dbReference>
<dbReference type="NCBIfam" id="TIGR02727">
    <property type="entry name" value="MTHFS_bact"/>
    <property type="match status" value="1"/>
</dbReference>
<keyword evidence="7" id="KW-1185">Reference proteome</keyword>
<feature type="binding site" evidence="4">
    <location>
        <begin position="144"/>
        <end position="152"/>
    </location>
    <ligand>
        <name>ATP</name>
        <dbReference type="ChEBI" id="CHEBI:30616"/>
    </ligand>
</feature>
<dbReference type="GO" id="GO:0046872">
    <property type="term" value="F:metal ion binding"/>
    <property type="evidence" value="ECO:0007669"/>
    <property type="project" value="UniProtKB-KW"/>
</dbReference>
<keyword evidence="6" id="KW-0436">Ligase</keyword>
<evidence type="ECO:0000313" key="6">
    <source>
        <dbReference type="EMBL" id="AXF85963.1"/>
    </source>
</evidence>
<sequence>MTTHNADIVTVNEVRRALRAQLLNERQQILADDKAMLDAVLCESLMGHLHTLSPKPQCIALYWPIRGEPDLMPFAHAWLAAGGGVVLPMVVEKHAPLKFGVYTQGTELKTGAYGIPEPDLLKLSTQAPDVVVIPCVGFNDANYRLGYGGGYYDRTLAGWRDEGASVHSVGVAYGAAQVSFEPGGFDLPLDVILSA</sequence>
<evidence type="ECO:0000256" key="5">
    <source>
        <dbReference type="RuleBase" id="RU361279"/>
    </source>
</evidence>
<evidence type="ECO:0000256" key="1">
    <source>
        <dbReference type="ARBA" id="ARBA00010638"/>
    </source>
</evidence>
<dbReference type="EMBL" id="CP031124">
    <property type="protein sequence ID" value="AXF85963.1"/>
    <property type="molecule type" value="Genomic_DNA"/>
</dbReference>
<protein>
    <recommendedName>
        <fullName evidence="5">5-formyltetrahydrofolate cyclo-ligase</fullName>
        <ecNumber evidence="5">6.3.3.2</ecNumber>
    </recommendedName>
</protein>
<keyword evidence="5" id="KW-0479">Metal-binding</keyword>
<dbReference type="GO" id="GO:0030272">
    <property type="term" value="F:5-formyltetrahydrofolate cyclo-ligase activity"/>
    <property type="evidence" value="ECO:0007669"/>
    <property type="project" value="UniProtKB-EC"/>
</dbReference>
<dbReference type="GO" id="GO:0035999">
    <property type="term" value="P:tetrahydrofolate interconversion"/>
    <property type="evidence" value="ECO:0007669"/>
    <property type="project" value="TreeGrafter"/>
</dbReference>
<dbReference type="GO" id="GO:0009396">
    <property type="term" value="P:folic acid-containing compound biosynthetic process"/>
    <property type="evidence" value="ECO:0007669"/>
    <property type="project" value="TreeGrafter"/>
</dbReference>
<dbReference type="InterPro" id="IPR037171">
    <property type="entry name" value="NagB/RpiA_transferase-like"/>
</dbReference>
<dbReference type="SUPFAM" id="SSF100950">
    <property type="entry name" value="NagB/RpiA/CoA transferase-like"/>
    <property type="match status" value="1"/>
</dbReference>
<comment type="cofactor">
    <cofactor evidence="5">
        <name>Mg(2+)</name>
        <dbReference type="ChEBI" id="CHEBI:18420"/>
    </cofactor>
</comment>
<keyword evidence="3 4" id="KW-0067">ATP-binding</keyword>
<dbReference type="Gene3D" id="3.40.50.10420">
    <property type="entry name" value="NagB/RpiA/CoA transferase-like"/>
    <property type="match status" value="1"/>
</dbReference>
<dbReference type="EC" id="6.3.3.2" evidence="5"/>
<reference evidence="7" key="1">
    <citation type="submission" date="2018-07" db="EMBL/GenBank/DDBJ databases">
        <authorList>
            <person name="Kim H."/>
        </authorList>
    </citation>
    <scope>NUCLEOTIDE SEQUENCE [LARGE SCALE GENOMIC DNA]</scope>
    <source>
        <strain evidence="7">F02</strain>
    </source>
</reference>
<dbReference type="RefSeq" id="WP_157964384.1">
    <property type="nucleotide sequence ID" value="NZ_CP031124.1"/>
</dbReference>
<dbReference type="GO" id="GO:0005524">
    <property type="term" value="F:ATP binding"/>
    <property type="evidence" value="ECO:0007669"/>
    <property type="project" value="UniProtKB-KW"/>
</dbReference>
<dbReference type="InterPro" id="IPR024185">
    <property type="entry name" value="FTHF_cligase-like_sf"/>
</dbReference>
<dbReference type="KEGG" id="hyf:DTO96_101703"/>
<gene>
    <name evidence="6" type="ORF">DTO96_101703</name>
</gene>
<dbReference type="PIRSF" id="PIRSF006806">
    <property type="entry name" value="FTHF_cligase"/>
    <property type="match status" value="1"/>
</dbReference>
<accession>A0A345DC75</accession>
<dbReference type="PANTHER" id="PTHR23407">
    <property type="entry name" value="ATPASE INHIBITOR/5-FORMYLTETRAHYDROFOLATE CYCLO-LIGASE"/>
    <property type="match status" value="1"/>
</dbReference>
<dbReference type="OrthoDB" id="9801938at2"/>
<evidence type="ECO:0000256" key="2">
    <source>
        <dbReference type="ARBA" id="ARBA00022741"/>
    </source>
</evidence>
<dbReference type="Proteomes" id="UP000252182">
    <property type="component" value="Chromosome"/>
</dbReference>
<dbReference type="AlphaFoldDB" id="A0A345DC75"/>
<evidence type="ECO:0000256" key="3">
    <source>
        <dbReference type="ARBA" id="ARBA00022840"/>
    </source>
</evidence>
<feature type="binding site" evidence="4">
    <location>
        <begin position="15"/>
        <end position="19"/>
    </location>
    <ligand>
        <name>ATP</name>
        <dbReference type="ChEBI" id="CHEBI:30616"/>
    </ligand>
</feature>
<dbReference type="InterPro" id="IPR002698">
    <property type="entry name" value="FTHF_cligase"/>
</dbReference>
<organism evidence="6 7">
    <name type="scientific">Ephemeroptericola cinctiostellae</name>
    <dbReference type="NCBI Taxonomy" id="2268024"/>
    <lineage>
        <taxon>Bacteria</taxon>
        <taxon>Pseudomonadati</taxon>
        <taxon>Pseudomonadota</taxon>
        <taxon>Betaproteobacteria</taxon>
        <taxon>Burkholderiales</taxon>
        <taxon>Burkholderiaceae</taxon>
        <taxon>Ephemeroptericola</taxon>
    </lineage>
</organism>
<name>A0A345DC75_9BURK</name>